<proteinExistence type="predicted"/>
<dbReference type="RefSeq" id="XP_024355991.1">
    <property type="nucleotide sequence ID" value="XM_024489313.1"/>
</dbReference>
<protein>
    <submittedName>
        <fullName evidence="2">Uncharacterized protein</fullName>
    </submittedName>
</protein>
<evidence type="ECO:0000313" key="2">
    <source>
        <dbReference type="EMBL" id="EUB64795.1"/>
    </source>
</evidence>
<sequence>MFKNIFEKNLLYFAIGKFMSGMDNCEMGPDFLSYSALKELKVACIHYFNKYIIKAFSHSPRSLSRLNEDLLFYETSDTSQIPIFSLYFLHVAFSLCLIQLSYIPNYCAYGLLQQFACPLTYKLLFD</sequence>
<dbReference type="CTD" id="36335779"/>
<name>W6UT23_ECHGR</name>
<gene>
    <name evidence="2" type="ORF">EGR_00064</name>
</gene>
<keyword evidence="1" id="KW-0812">Transmembrane</keyword>
<reference evidence="2 3" key="1">
    <citation type="journal article" date="2013" name="Nat. Genet.">
        <title>The genome of the hydatid tapeworm Echinococcus granulosus.</title>
        <authorList>
            <person name="Zheng H."/>
            <person name="Zhang W."/>
            <person name="Zhang L."/>
            <person name="Zhang Z."/>
            <person name="Li J."/>
            <person name="Lu G."/>
            <person name="Zhu Y."/>
            <person name="Wang Y."/>
            <person name="Huang Y."/>
            <person name="Liu J."/>
            <person name="Kang H."/>
            <person name="Chen J."/>
            <person name="Wang L."/>
            <person name="Chen A."/>
            <person name="Yu S."/>
            <person name="Gao Z."/>
            <person name="Jin L."/>
            <person name="Gu W."/>
            <person name="Wang Z."/>
            <person name="Zhao L."/>
            <person name="Shi B."/>
            <person name="Wen H."/>
            <person name="Lin R."/>
            <person name="Jones M.K."/>
            <person name="Brejova B."/>
            <person name="Vinar T."/>
            <person name="Zhao G."/>
            <person name="McManus D.P."/>
            <person name="Chen Z."/>
            <person name="Zhou Y."/>
            <person name="Wang S."/>
        </authorList>
    </citation>
    <scope>NUCLEOTIDE SEQUENCE [LARGE SCALE GENOMIC DNA]</scope>
</reference>
<keyword evidence="3" id="KW-1185">Reference proteome</keyword>
<dbReference type="AlphaFoldDB" id="W6UT23"/>
<organism evidence="2 3">
    <name type="scientific">Echinococcus granulosus</name>
    <name type="common">Hydatid tapeworm</name>
    <dbReference type="NCBI Taxonomy" id="6210"/>
    <lineage>
        <taxon>Eukaryota</taxon>
        <taxon>Metazoa</taxon>
        <taxon>Spiralia</taxon>
        <taxon>Lophotrochozoa</taxon>
        <taxon>Platyhelminthes</taxon>
        <taxon>Cestoda</taxon>
        <taxon>Eucestoda</taxon>
        <taxon>Cyclophyllidea</taxon>
        <taxon>Taeniidae</taxon>
        <taxon>Echinococcus</taxon>
        <taxon>Echinococcus granulosus group</taxon>
    </lineage>
</organism>
<dbReference type="Proteomes" id="UP000019149">
    <property type="component" value="Unassembled WGS sequence"/>
</dbReference>
<comment type="caution">
    <text evidence="2">The sequence shown here is derived from an EMBL/GenBank/DDBJ whole genome shotgun (WGS) entry which is preliminary data.</text>
</comment>
<keyword evidence="1" id="KW-0472">Membrane</keyword>
<accession>W6UT23</accession>
<dbReference type="KEGG" id="egl:EGR_00064"/>
<dbReference type="GeneID" id="36335779"/>
<feature type="transmembrane region" description="Helical" evidence="1">
    <location>
        <begin position="81"/>
        <end position="103"/>
    </location>
</feature>
<evidence type="ECO:0000313" key="3">
    <source>
        <dbReference type="Proteomes" id="UP000019149"/>
    </source>
</evidence>
<keyword evidence="1" id="KW-1133">Transmembrane helix</keyword>
<evidence type="ECO:0000256" key="1">
    <source>
        <dbReference type="SAM" id="Phobius"/>
    </source>
</evidence>
<dbReference type="EMBL" id="APAU02000001">
    <property type="protein sequence ID" value="EUB64795.1"/>
    <property type="molecule type" value="Genomic_DNA"/>
</dbReference>